<dbReference type="Pfam" id="PF13833">
    <property type="entry name" value="EF-hand_8"/>
    <property type="match status" value="2"/>
</dbReference>
<evidence type="ECO:0000259" key="6">
    <source>
        <dbReference type="PROSITE" id="PS50222"/>
    </source>
</evidence>
<dbReference type="PROSITE" id="PS50222">
    <property type="entry name" value="EF_HAND_2"/>
    <property type="match status" value="1"/>
</dbReference>
<dbReference type="FunFam" id="1.10.238.10:FF:000178">
    <property type="entry name" value="Calmodulin-2 A"/>
    <property type="match status" value="1"/>
</dbReference>
<dbReference type="InterPro" id="IPR050230">
    <property type="entry name" value="CALM/Myosin/TropC-like"/>
</dbReference>
<accession>A0A812T7B5</accession>
<feature type="domain" description="EF-hand" evidence="6">
    <location>
        <begin position="3"/>
        <end position="37"/>
    </location>
</feature>
<dbReference type="PANTHER" id="PTHR23048:SF0">
    <property type="entry name" value="CALMODULIN LIKE 3"/>
    <property type="match status" value="1"/>
</dbReference>
<protein>
    <recommendedName>
        <fullName evidence="2">Calmodulin</fullName>
    </recommendedName>
</protein>
<dbReference type="OrthoDB" id="26525at2759"/>
<dbReference type="SUPFAM" id="SSF47473">
    <property type="entry name" value="EF-hand"/>
    <property type="match status" value="1"/>
</dbReference>
<evidence type="ECO:0000256" key="3">
    <source>
        <dbReference type="ARBA" id="ARBA00022723"/>
    </source>
</evidence>
<reference evidence="7" key="1">
    <citation type="submission" date="2021-02" db="EMBL/GenBank/DDBJ databases">
        <authorList>
            <person name="Dougan E. K."/>
            <person name="Rhodes N."/>
            <person name="Thang M."/>
            <person name="Chan C."/>
        </authorList>
    </citation>
    <scope>NUCLEOTIDE SEQUENCE</scope>
</reference>
<dbReference type="GO" id="GO:0016460">
    <property type="term" value="C:myosin II complex"/>
    <property type="evidence" value="ECO:0007669"/>
    <property type="project" value="TreeGrafter"/>
</dbReference>
<evidence type="ECO:0000256" key="2">
    <source>
        <dbReference type="ARBA" id="ARBA00020786"/>
    </source>
</evidence>
<organism evidence="7 8">
    <name type="scientific">Symbiodinium natans</name>
    <dbReference type="NCBI Taxonomy" id="878477"/>
    <lineage>
        <taxon>Eukaryota</taxon>
        <taxon>Sar</taxon>
        <taxon>Alveolata</taxon>
        <taxon>Dinophyceae</taxon>
        <taxon>Suessiales</taxon>
        <taxon>Symbiodiniaceae</taxon>
        <taxon>Symbiodinium</taxon>
    </lineage>
</organism>
<comment type="caution">
    <text evidence="7">The sequence shown here is derived from an EMBL/GenBank/DDBJ whole genome shotgun (WGS) entry which is preliminary data.</text>
</comment>
<dbReference type="EMBL" id="CAJNDS010002544">
    <property type="protein sequence ID" value="CAE7519892.1"/>
    <property type="molecule type" value="Genomic_DNA"/>
</dbReference>
<sequence length="161" mass="18255">MAVPDEEIQEVFKLFDQDGSGIKIKEIGTVMRSLGLAASEAQLREFRAEAEKKDPAFVQFPDFLAYVKRMETVEATKSSDVAKEMEGMKVGLLYFFDKLTTKQIRESPPDSIKMADLKHIMSSVGEKMTEEEIEEMARDVRASCKMEDGRVNFADFVNLLK</sequence>
<keyword evidence="8" id="KW-1185">Reference proteome</keyword>
<evidence type="ECO:0000256" key="1">
    <source>
        <dbReference type="ARBA" id="ARBA00005253"/>
    </source>
</evidence>
<evidence type="ECO:0000256" key="5">
    <source>
        <dbReference type="ARBA" id="ARBA00022990"/>
    </source>
</evidence>
<comment type="similarity">
    <text evidence="1">Belongs to the centrin family.</text>
</comment>
<keyword evidence="4" id="KW-0677">Repeat</keyword>
<gene>
    <name evidence="7" type="primary">PCM1</name>
    <name evidence="7" type="ORF">SNAT2548_LOCUS29097</name>
</gene>
<dbReference type="GO" id="GO:0005509">
    <property type="term" value="F:calcium ion binding"/>
    <property type="evidence" value="ECO:0007669"/>
    <property type="project" value="InterPro"/>
</dbReference>
<dbReference type="Gene3D" id="1.10.238.10">
    <property type="entry name" value="EF-hand"/>
    <property type="match status" value="2"/>
</dbReference>
<keyword evidence="5" id="KW-0007">Acetylation</keyword>
<name>A0A812T7B5_9DINO</name>
<dbReference type="Proteomes" id="UP000604046">
    <property type="component" value="Unassembled WGS sequence"/>
</dbReference>
<evidence type="ECO:0000256" key="4">
    <source>
        <dbReference type="ARBA" id="ARBA00022737"/>
    </source>
</evidence>
<dbReference type="PANTHER" id="PTHR23048">
    <property type="entry name" value="MYOSIN LIGHT CHAIN 1, 3"/>
    <property type="match status" value="1"/>
</dbReference>
<evidence type="ECO:0000313" key="8">
    <source>
        <dbReference type="Proteomes" id="UP000604046"/>
    </source>
</evidence>
<proteinExistence type="inferred from homology"/>
<dbReference type="AlphaFoldDB" id="A0A812T7B5"/>
<dbReference type="InterPro" id="IPR011992">
    <property type="entry name" value="EF-hand-dom_pair"/>
</dbReference>
<evidence type="ECO:0000313" key="7">
    <source>
        <dbReference type="EMBL" id="CAE7519892.1"/>
    </source>
</evidence>
<keyword evidence="3" id="KW-0479">Metal-binding</keyword>
<dbReference type="InterPro" id="IPR002048">
    <property type="entry name" value="EF_hand_dom"/>
</dbReference>